<dbReference type="KEGG" id="bpb:bpr_I0695"/>
<reference evidence="1 2" key="1">
    <citation type="journal article" date="2010" name="PLoS ONE">
        <title>The glycobiome of the rumen bacterium Butyrivibrio proteoclasticus B316(T) highlights adaptation to a polysaccharide-rich environment.</title>
        <authorList>
            <person name="Kelly W.J."/>
            <person name="Leahy S.C."/>
            <person name="Altermann E."/>
            <person name="Yeoman C.J."/>
            <person name="Dunne J.C."/>
            <person name="Kong Z."/>
            <person name="Pacheco D.M."/>
            <person name="Li D."/>
            <person name="Noel S.J."/>
            <person name="Moon C.D."/>
            <person name="Cookson A.L."/>
            <person name="Attwood G.T."/>
        </authorList>
    </citation>
    <scope>NUCLEOTIDE SEQUENCE [LARGE SCALE GENOMIC DNA]</scope>
    <source>
        <strain evidence="2">ATCC 51982 / DSM 14932 / B316</strain>
    </source>
</reference>
<protein>
    <submittedName>
        <fullName evidence="1">Uncharacterized protein</fullName>
    </submittedName>
</protein>
<gene>
    <name evidence="1" type="ordered locus">bpr_I0695</name>
</gene>
<sequence>MKKRYYCLAVIGMLAFGIFVCRRDTNAADQIVVEANAVDTVAGQSAIEEVVELTMADN</sequence>
<evidence type="ECO:0000313" key="1">
    <source>
        <dbReference type="EMBL" id="ADL33438.1"/>
    </source>
</evidence>
<accession>E0S0W3</accession>
<dbReference type="HOGENOM" id="CLU_2970695_0_0_9"/>
<dbReference type="Proteomes" id="UP000001299">
    <property type="component" value="Chromosome 1"/>
</dbReference>
<keyword evidence="2" id="KW-1185">Reference proteome</keyword>
<dbReference type="STRING" id="515622.bpr_I0695"/>
<evidence type="ECO:0000313" key="2">
    <source>
        <dbReference type="Proteomes" id="UP000001299"/>
    </source>
</evidence>
<name>E0S0W3_BUTPB</name>
<dbReference type="RefSeq" id="WP_013280094.1">
    <property type="nucleotide sequence ID" value="NC_014387.1"/>
</dbReference>
<proteinExistence type="predicted"/>
<dbReference type="AlphaFoldDB" id="E0S0W3"/>
<dbReference type="EMBL" id="CP001810">
    <property type="protein sequence ID" value="ADL33438.1"/>
    <property type="molecule type" value="Genomic_DNA"/>
</dbReference>
<organism evidence="1 2">
    <name type="scientific">Butyrivibrio proteoclasticus (strain ATCC 51982 / DSM 14932 / B316)</name>
    <name type="common">Clostridium proteoclasticum</name>
    <dbReference type="NCBI Taxonomy" id="515622"/>
    <lineage>
        <taxon>Bacteria</taxon>
        <taxon>Bacillati</taxon>
        <taxon>Bacillota</taxon>
        <taxon>Clostridia</taxon>
        <taxon>Lachnospirales</taxon>
        <taxon>Lachnospiraceae</taxon>
        <taxon>Butyrivibrio</taxon>
    </lineage>
</organism>